<dbReference type="AlphaFoldDB" id="A0AA38TAN8"/>
<evidence type="ECO:0000313" key="2">
    <source>
        <dbReference type="EMBL" id="KAJ9557428.1"/>
    </source>
</evidence>
<accession>A0AA38TAN8</accession>
<reference evidence="2" key="1">
    <citation type="submission" date="2023-03" db="EMBL/GenBank/DDBJ databases">
        <title>Chromosome-scale reference genome and RAD-based genetic map of yellow starthistle (Centaurea solstitialis) reveal putative structural variation and QTLs associated with invader traits.</title>
        <authorList>
            <person name="Reatini B."/>
            <person name="Cang F.A."/>
            <person name="Jiang Q."/>
            <person name="Mckibben M.T.W."/>
            <person name="Barker M.S."/>
            <person name="Rieseberg L.H."/>
            <person name="Dlugosch K.M."/>
        </authorList>
    </citation>
    <scope>NUCLEOTIDE SEQUENCE</scope>
    <source>
        <strain evidence="2">CAN-66</strain>
        <tissue evidence="2">Leaf</tissue>
    </source>
</reference>
<dbReference type="EMBL" id="JARYMX010000003">
    <property type="protein sequence ID" value="KAJ9557428.1"/>
    <property type="molecule type" value="Genomic_DNA"/>
</dbReference>
<dbReference type="InterPro" id="IPR025724">
    <property type="entry name" value="GAG-pre-integrase_dom"/>
</dbReference>
<gene>
    <name evidence="2" type="ORF">OSB04_012042</name>
</gene>
<proteinExistence type="predicted"/>
<sequence>MGYGDILHDKITINKVAYVEGLSHNLLNIGQFCDKGLGGYQVQSVRTLEGKELMGGSRKTNYTINFKSIHPTLETCLLTKAFLNQNILWHRRLSHLNYATINQLAKSGLVTSLPSLKFTKEQCALPLLHMDLCGPMSVQSISGRKYVLVIVDDH</sequence>
<dbReference type="Pfam" id="PF13976">
    <property type="entry name" value="gag_pre-integrs"/>
    <property type="match status" value="1"/>
</dbReference>
<evidence type="ECO:0000313" key="3">
    <source>
        <dbReference type="Proteomes" id="UP001172457"/>
    </source>
</evidence>
<organism evidence="2 3">
    <name type="scientific">Centaurea solstitialis</name>
    <name type="common">yellow star-thistle</name>
    <dbReference type="NCBI Taxonomy" id="347529"/>
    <lineage>
        <taxon>Eukaryota</taxon>
        <taxon>Viridiplantae</taxon>
        <taxon>Streptophyta</taxon>
        <taxon>Embryophyta</taxon>
        <taxon>Tracheophyta</taxon>
        <taxon>Spermatophyta</taxon>
        <taxon>Magnoliopsida</taxon>
        <taxon>eudicotyledons</taxon>
        <taxon>Gunneridae</taxon>
        <taxon>Pentapetalae</taxon>
        <taxon>asterids</taxon>
        <taxon>campanulids</taxon>
        <taxon>Asterales</taxon>
        <taxon>Asteraceae</taxon>
        <taxon>Carduoideae</taxon>
        <taxon>Cardueae</taxon>
        <taxon>Centaureinae</taxon>
        <taxon>Centaurea</taxon>
    </lineage>
</organism>
<comment type="caution">
    <text evidence="2">The sequence shown here is derived from an EMBL/GenBank/DDBJ whole genome shotgun (WGS) entry which is preliminary data.</text>
</comment>
<name>A0AA38TAN8_9ASTR</name>
<evidence type="ECO:0000259" key="1">
    <source>
        <dbReference type="Pfam" id="PF13976"/>
    </source>
</evidence>
<dbReference type="Proteomes" id="UP001172457">
    <property type="component" value="Chromosome 3"/>
</dbReference>
<protein>
    <recommendedName>
        <fullName evidence="1">GAG-pre-integrase domain-containing protein</fullName>
    </recommendedName>
</protein>
<feature type="domain" description="GAG-pre-integrase" evidence="1">
    <location>
        <begin position="62"/>
        <end position="119"/>
    </location>
</feature>
<keyword evidence="3" id="KW-1185">Reference proteome</keyword>